<comment type="similarity">
    <text evidence="1">Belongs to the thioesterase PaaI family.</text>
</comment>
<dbReference type="eggNOG" id="KOG3328">
    <property type="taxonomic scope" value="Eukaryota"/>
</dbReference>
<protein>
    <submittedName>
        <fullName evidence="5">Acyl-coenzyme A thioesterase 13</fullName>
    </submittedName>
</protein>
<dbReference type="KEGG" id="cmo:103483296"/>
<dbReference type="Proteomes" id="UP001652600">
    <property type="component" value="Chromosome 6"/>
</dbReference>
<dbReference type="InterPro" id="IPR039298">
    <property type="entry name" value="ACOT13"/>
</dbReference>
<dbReference type="AlphaFoldDB" id="A0A1S3AVH8"/>
<organism evidence="4 5">
    <name type="scientific">Cucumis melo</name>
    <name type="common">Muskmelon</name>
    <dbReference type="NCBI Taxonomy" id="3656"/>
    <lineage>
        <taxon>Eukaryota</taxon>
        <taxon>Viridiplantae</taxon>
        <taxon>Streptophyta</taxon>
        <taxon>Embryophyta</taxon>
        <taxon>Tracheophyta</taxon>
        <taxon>Spermatophyta</taxon>
        <taxon>Magnoliopsida</taxon>
        <taxon>eudicotyledons</taxon>
        <taxon>Gunneridae</taxon>
        <taxon>Pentapetalae</taxon>
        <taxon>rosids</taxon>
        <taxon>fabids</taxon>
        <taxon>Cucurbitales</taxon>
        <taxon>Cucurbitaceae</taxon>
        <taxon>Benincaseae</taxon>
        <taxon>Cucumis</taxon>
    </lineage>
</organism>
<evidence type="ECO:0000256" key="1">
    <source>
        <dbReference type="ARBA" id="ARBA00008324"/>
    </source>
</evidence>
<dbReference type="PANTHER" id="PTHR21660">
    <property type="entry name" value="THIOESTERASE SUPERFAMILY MEMBER-RELATED"/>
    <property type="match status" value="1"/>
</dbReference>
<evidence type="ECO:0000313" key="3">
    <source>
        <dbReference type="EnsemblPlants" id="MELO3C006135.2.1"/>
    </source>
</evidence>
<dbReference type="InParanoid" id="A0A1S3AVH8"/>
<dbReference type="Pfam" id="PF03061">
    <property type="entry name" value="4HBT"/>
    <property type="match status" value="1"/>
</dbReference>
<dbReference type="SMR" id="A0A1S3AVH8"/>
<evidence type="ECO:0000313" key="5">
    <source>
        <dbReference type="RefSeq" id="XP_008438081.1"/>
    </source>
</evidence>
<gene>
    <name evidence="5" type="primary">LOC103483296</name>
    <name evidence="3" type="synonym">103483296</name>
</gene>
<evidence type="ECO:0000313" key="4">
    <source>
        <dbReference type="Proteomes" id="UP001652600"/>
    </source>
</evidence>
<feature type="domain" description="Thioesterase" evidence="2">
    <location>
        <begin position="91"/>
        <end position="167"/>
    </location>
</feature>
<sequence length="184" mass="20088">MAKSSSSSSSSEIPSLIFQSPTIQIKGISEEDLRETIQMFNGLTGSGQIPDDCDTKAFYSHITRGHLRQLRRERGRLTYLLCVKPAVSNIYGYLHGGFVAAAAEFLSIACARTVVGEDKKLFIGELSISYLSGAPENAEVVVDASVLRSGRSLSVVEVEFKLQKTGKLVYTARSTLYNMPMAKL</sequence>
<proteinExistence type="inferred from homology"/>
<dbReference type="InterPro" id="IPR006683">
    <property type="entry name" value="Thioestr_dom"/>
</dbReference>
<dbReference type="Gene3D" id="3.10.129.10">
    <property type="entry name" value="Hotdog Thioesterase"/>
    <property type="match status" value="1"/>
</dbReference>
<dbReference type="CDD" id="cd03443">
    <property type="entry name" value="PaaI_thioesterase"/>
    <property type="match status" value="1"/>
</dbReference>
<reference evidence="5" key="2">
    <citation type="submission" date="2025-04" db="UniProtKB">
        <authorList>
            <consortium name="RefSeq"/>
        </authorList>
    </citation>
    <scope>IDENTIFICATION</scope>
</reference>
<evidence type="ECO:0000259" key="2">
    <source>
        <dbReference type="Pfam" id="PF03061"/>
    </source>
</evidence>
<dbReference type="GeneID" id="103483296"/>
<dbReference type="PANTHER" id="PTHR21660:SF12">
    <property type="entry name" value="OS07G0462700 PROTEIN"/>
    <property type="match status" value="1"/>
</dbReference>
<keyword evidence="4" id="KW-1185">Reference proteome</keyword>
<dbReference type="SUPFAM" id="SSF54637">
    <property type="entry name" value="Thioesterase/thiol ester dehydrase-isomerase"/>
    <property type="match status" value="1"/>
</dbReference>
<reference evidence="3" key="1">
    <citation type="submission" date="2023-03" db="UniProtKB">
        <authorList>
            <consortium name="EnsemblPlants"/>
        </authorList>
    </citation>
    <scope>IDENTIFICATION</scope>
</reference>
<dbReference type="RefSeq" id="XP_008438081.1">
    <property type="nucleotide sequence ID" value="XM_008439859.2"/>
</dbReference>
<accession>A0A1S3AVH8</accession>
<dbReference type="GO" id="GO:0047617">
    <property type="term" value="F:fatty acyl-CoA hydrolase activity"/>
    <property type="evidence" value="ECO:0007669"/>
    <property type="project" value="InterPro"/>
</dbReference>
<name>A0A1S3AVH8_CUCME</name>
<dbReference type="EnsemblPlants" id="MELO3C006135.2.1">
    <property type="protein sequence ID" value="MELO3C006135.2.1"/>
    <property type="gene ID" value="MELO3C006135.2"/>
</dbReference>
<dbReference type="OrthoDB" id="46529at2759"/>
<dbReference type="Gramene" id="MELO3C006135.2.1">
    <property type="protein sequence ID" value="MELO3C006135.2.1"/>
    <property type="gene ID" value="MELO3C006135.2"/>
</dbReference>
<dbReference type="InterPro" id="IPR029069">
    <property type="entry name" value="HotDog_dom_sf"/>
</dbReference>